<dbReference type="EMBL" id="BAABKY010000002">
    <property type="protein sequence ID" value="GAA5072088.1"/>
    <property type="molecule type" value="Genomic_DNA"/>
</dbReference>
<organism evidence="2 3">
    <name type="scientific">Lysobacter panacisoli</name>
    <dbReference type="NCBI Taxonomy" id="1255263"/>
    <lineage>
        <taxon>Bacteria</taxon>
        <taxon>Pseudomonadati</taxon>
        <taxon>Pseudomonadota</taxon>
        <taxon>Gammaproteobacteria</taxon>
        <taxon>Lysobacterales</taxon>
        <taxon>Lysobacteraceae</taxon>
        <taxon>Lysobacter</taxon>
    </lineage>
</organism>
<proteinExistence type="predicted"/>
<dbReference type="Gene3D" id="2.130.10.10">
    <property type="entry name" value="YVTN repeat-like/Quinoprotein amine dehydrogenase"/>
    <property type="match status" value="1"/>
</dbReference>
<dbReference type="SMART" id="SM00564">
    <property type="entry name" value="PQQ"/>
    <property type="match status" value="6"/>
</dbReference>
<dbReference type="PROSITE" id="PS51257">
    <property type="entry name" value="PROKAR_LIPOPROTEIN"/>
    <property type="match status" value="1"/>
</dbReference>
<evidence type="ECO:0000313" key="3">
    <source>
        <dbReference type="Proteomes" id="UP001501083"/>
    </source>
</evidence>
<reference evidence="3" key="1">
    <citation type="journal article" date="2019" name="Int. J. Syst. Evol. Microbiol.">
        <title>The Global Catalogue of Microorganisms (GCM) 10K type strain sequencing project: providing services to taxonomists for standard genome sequencing and annotation.</title>
        <authorList>
            <consortium name="The Broad Institute Genomics Platform"/>
            <consortium name="The Broad Institute Genome Sequencing Center for Infectious Disease"/>
            <person name="Wu L."/>
            <person name="Ma J."/>
        </authorList>
    </citation>
    <scope>NUCLEOTIDE SEQUENCE [LARGE SCALE GENOMIC DNA]</scope>
    <source>
        <strain evidence="3">JCM 19212</strain>
    </source>
</reference>
<dbReference type="InterPro" id="IPR002372">
    <property type="entry name" value="PQQ_rpt_dom"/>
</dbReference>
<dbReference type="InterPro" id="IPR018391">
    <property type="entry name" value="PQQ_b-propeller_rpt"/>
</dbReference>
<dbReference type="InterPro" id="IPR015943">
    <property type="entry name" value="WD40/YVTN_repeat-like_dom_sf"/>
</dbReference>
<dbReference type="InterPro" id="IPR011047">
    <property type="entry name" value="Quinoprotein_ADH-like_sf"/>
</dbReference>
<name>A0ABP9L6J0_9GAMM</name>
<dbReference type="RefSeq" id="WP_158987054.1">
    <property type="nucleotide sequence ID" value="NZ_BAABKY010000002.1"/>
</dbReference>
<dbReference type="SUPFAM" id="SSF50998">
    <property type="entry name" value="Quinoprotein alcohol dehydrogenase-like"/>
    <property type="match status" value="2"/>
</dbReference>
<comment type="caution">
    <text evidence="2">The sequence shown here is derived from an EMBL/GenBank/DDBJ whole genome shotgun (WGS) entry which is preliminary data.</text>
</comment>
<dbReference type="PANTHER" id="PTHR34512">
    <property type="entry name" value="CELL SURFACE PROTEIN"/>
    <property type="match status" value="1"/>
</dbReference>
<feature type="domain" description="Pyrrolo-quinoline quinone repeat" evidence="1">
    <location>
        <begin position="541"/>
        <end position="646"/>
    </location>
</feature>
<dbReference type="Gene3D" id="2.40.128.630">
    <property type="match status" value="1"/>
</dbReference>
<keyword evidence="3" id="KW-1185">Reference proteome</keyword>
<gene>
    <name evidence="2" type="ORF">GCM10025759_11670</name>
</gene>
<accession>A0ABP9L6J0</accession>
<dbReference type="Pfam" id="PF13360">
    <property type="entry name" value="PQQ_2"/>
    <property type="match status" value="2"/>
</dbReference>
<dbReference type="Proteomes" id="UP001501083">
    <property type="component" value="Unassembled WGS sequence"/>
</dbReference>
<sequence length="647" mass="69213">MKTWQALACACVLLGIVGCKGGGGGKKAQQQAPAAASVSVSISTPEIVGESIVGDSGYRAALNGSWSGSNLGSGQVWLEVSDSAGSFVMPARQQASGSAFGYTLVQASGLAEGARSGNLTVRACKDAQCTQPYPNASASVGYRLQVREPVVRVAIATPPLAETVDPDDAFTTAVGGTWTATYLGSNPVYLQISDNAGTFVSPAPATASGDGRFQYTLPLVGGLPTGPRGGLITVRACRDALCTQPYRDATMSIAYQLQIARIAEWETHQRNAAHDGYVPITLDYRRFAKVWEWQRPPGVEPIGGINAVATSNGTVYTSTDVYFGEATLHALDETTGQPRWSQAIGYAPAMNPPAYHDGRVYVSTTGHADTFLWSFDAADGTLRFKSPFSTQWSNVLAPTVDGDQVFTDGGYQGGVVYAYDRLSGASQWEHTGGFLYMNTPAVDADHIYHHTGYALRIVDRRSGVLLAEIADPSSGINYSNYHGAPVLGRRDNVIAYSGTGFSGRLAASSEHTQQRALTSFNIGARTREWSTQQAYLTQPALANGVLYAGRNYPMSLDAIDETTGQVLWSWTPPAIYGDSSFQRNVVVTRNLLFVSTDRSVYAIDLATRQAVWRYDEPGMLAISANRTLYITTGAFLSDGKLVAIRLK</sequence>
<dbReference type="PANTHER" id="PTHR34512:SF30">
    <property type="entry name" value="OUTER MEMBRANE PROTEIN ASSEMBLY FACTOR BAMB"/>
    <property type="match status" value="1"/>
</dbReference>
<feature type="domain" description="Pyrrolo-quinoline quinone repeat" evidence="1">
    <location>
        <begin position="301"/>
        <end position="430"/>
    </location>
</feature>
<protein>
    <recommendedName>
        <fullName evidence="1">Pyrrolo-quinoline quinone repeat domain-containing protein</fullName>
    </recommendedName>
</protein>
<evidence type="ECO:0000313" key="2">
    <source>
        <dbReference type="EMBL" id="GAA5072088.1"/>
    </source>
</evidence>
<evidence type="ECO:0000259" key="1">
    <source>
        <dbReference type="Pfam" id="PF13360"/>
    </source>
</evidence>